<sequence>MIDSLVGYQSPSMISDTATRESLNAFITKVLQGFSTPSSDVAKYFTDPDVAIAGSGLDEFFMGTEAVQNGVTWVTTLNIRWEPRLVVSWIRGDIAWAQIRIDGHTFENAEPTVVQYVTTGVFQRKGDGWIWLYWGGSEPQKVARL</sequence>
<dbReference type="Proteomes" id="UP000017175">
    <property type="component" value="Chromosome"/>
</dbReference>
<gene>
    <name evidence="2" type="ORF">B723_25215</name>
</gene>
<accession>A0A0K1QUT1</accession>
<evidence type="ECO:0000313" key="3">
    <source>
        <dbReference type="Proteomes" id="UP000017175"/>
    </source>
</evidence>
<dbReference type="Gene3D" id="3.10.450.50">
    <property type="match status" value="1"/>
</dbReference>
<evidence type="ECO:0000259" key="1">
    <source>
        <dbReference type="Pfam" id="PF13474"/>
    </source>
</evidence>
<dbReference type="RefSeq" id="WP_017338347.1">
    <property type="nucleotide sequence ID" value="NZ_CP010945.1"/>
</dbReference>
<dbReference type="AlphaFoldDB" id="A0A0K1QUT1"/>
<organism evidence="2 3">
    <name type="scientific">Pseudomonas fluorescens NCIMB 11764</name>
    <dbReference type="NCBI Taxonomy" id="1221522"/>
    <lineage>
        <taxon>Bacteria</taxon>
        <taxon>Pseudomonadati</taxon>
        <taxon>Pseudomonadota</taxon>
        <taxon>Gammaproteobacteria</taxon>
        <taxon>Pseudomonadales</taxon>
        <taxon>Pseudomonadaceae</taxon>
        <taxon>Pseudomonas</taxon>
    </lineage>
</organism>
<reference evidence="2 3" key="1">
    <citation type="journal article" date="2012" name="J. Bacteriol.">
        <title>Draft genome sequence of the cyanide-utilizing bacterium Pseudomonas fluorescens strain NCIMB 11764.</title>
        <authorList>
            <person name="Vilo C.A."/>
            <person name="Benedik M.J."/>
            <person name="Kunz D.A."/>
            <person name="Dong Q."/>
        </authorList>
    </citation>
    <scope>NUCLEOTIDE SEQUENCE [LARGE SCALE GENOMIC DNA]</scope>
    <source>
        <strain evidence="2 3">NCIMB 11764</strain>
    </source>
</reference>
<dbReference type="InterPro" id="IPR032710">
    <property type="entry name" value="NTF2-like_dom_sf"/>
</dbReference>
<dbReference type="Pfam" id="PF13474">
    <property type="entry name" value="SnoaL_3"/>
    <property type="match status" value="1"/>
</dbReference>
<dbReference type="EMBL" id="CP010945">
    <property type="protein sequence ID" value="AKV09519.1"/>
    <property type="molecule type" value="Genomic_DNA"/>
</dbReference>
<proteinExistence type="predicted"/>
<protein>
    <recommendedName>
        <fullName evidence="1">SnoaL-like domain-containing protein</fullName>
    </recommendedName>
</protein>
<dbReference type="InterPro" id="IPR037401">
    <property type="entry name" value="SnoaL-like"/>
</dbReference>
<feature type="domain" description="SnoaL-like" evidence="1">
    <location>
        <begin position="26"/>
        <end position="137"/>
    </location>
</feature>
<dbReference type="SUPFAM" id="SSF54427">
    <property type="entry name" value="NTF2-like"/>
    <property type="match status" value="1"/>
</dbReference>
<evidence type="ECO:0000313" key="2">
    <source>
        <dbReference type="EMBL" id="AKV09519.1"/>
    </source>
</evidence>
<dbReference type="OrthoDB" id="6876844at2"/>
<name>A0A0K1QUT1_PSEFL</name>